<evidence type="ECO:0000256" key="1">
    <source>
        <dbReference type="ARBA" id="ARBA00001974"/>
    </source>
</evidence>
<dbReference type="Pfam" id="PF00111">
    <property type="entry name" value="Fer2"/>
    <property type="match status" value="1"/>
</dbReference>
<keyword evidence="3" id="KW-0001">2Fe-2S</keyword>
<dbReference type="GO" id="GO:0016491">
    <property type="term" value="F:oxidoreductase activity"/>
    <property type="evidence" value="ECO:0007669"/>
    <property type="project" value="UniProtKB-KW"/>
</dbReference>
<dbReference type="SUPFAM" id="SSF54292">
    <property type="entry name" value="2Fe-2S ferredoxin-like"/>
    <property type="match status" value="1"/>
</dbReference>
<dbReference type="SUPFAM" id="SSF63380">
    <property type="entry name" value="Riboflavin synthase domain-like"/>
    <property type="match status" value="1"/>
</dbReference>
<reference evidence="13" key="1">
    <citation type="submission" date="2016-10" db="EMBL/GenBank/DDBJ databases">
        <authorList>
            <person name="Varghese N."/>
            <person name="Submissions S."/>
        </authorList>
    </citation>
    <scope>NUCLEOTIDE SEQUENCE [LARGE SCALE GENOMIC DNA]</scope>
    <source>
        <strain evidence="13">DSM 26471</strain>
    </source>
</reference>
<dbReference type="PANTHER" id="PTHR47354:SF6">
    <property type="entry name" value="NADH OXIDOREDUCTASE HCR"/>
    <property type="match status" value="1"/>
</dbReference>
<dbReference type="STRING" id="588602.SAMN04487991_0879"/>
<comment type="similarity">
    <text evidence="9">In the N-terminal section; belongs to the FAD-binding oxidoreductase type 6 family.</text>
</comment>
<dbReference type="CDD" id="cd00207">
    <property type="entry name" value="fer2"/>
    <property type="match status" value="1"/>
</dbReference>
<keyword evidence="7" id="KW-0408">Iron</keyword>
<evidence type="ECO:0000256" key="4">
    <source>
        <dbReference type="ARBA" id="ARBA00022723"/>
    </source>
</evidence>
<evidence type="ECO:0000256" key="8">
    <source>
        <dbReference type="ARBA" id="ARBA00023014"/>
    </source>
</evidence>
<organism evidence="12 13">
    <name type="scientific">Celeribacter neptunius</name>
    <dbReference type="NCBI Taxonomy" id="588602"/>
    <lineage>
        <taxon>Bacteria</taxon>
        <taxon>Pseudomonadati</taxon>
        <taxon>Pseudomonadota</taxon>
        <taxon>Alphaproteobacteria</taxon>
        <taxon>Rhodobacterales</taxon>
        <taxon>Roseobacteraceae</taxon>
        <taxon>Celeribacter</taxon>
    </lineage>
</organism>
<evidence type="ECO:0000313" key="13">
    <source>
        <dbReference type="Proteomes" id="UP000199630"/>
    </source>
</evidence>
<keyword evidence="4" id="KW-0479">Metal-binding</keyword>
<keyword evidence="2" id="KW-0285">Flavoprotein</keyword>
<dbReference type="AlphaFoldDB" id="A0A1I3L302"/>
<dbReference type="Gene3D" id="2.40.30.10">
    <property type="entry name" value="Translation factors"/>
    <property type="match status" value="1"/>
</dbReference>
<dbReference type="Pfam" id="PF00175">
    <property type="entry name" value="NAD_binding_1"/>
    <property type="match status" value="1"/>
</dbReference>
<feature type="domain" description="2Fe-2S ferredoxin-type" evidence="10">
    <location>
        <begin position="274"/>
        <end position="358"/>
    </location>
</feature>
<keyword evidence="6" id="KW-0560">Oxidoreductase</keyword>
<evidence type="ECO:0000313" key="12">
    <source>
        <dbReference type="EMBL" id="SFI79097.1"/>
    </source>
</evidence>
<dbReference type="InterPro" id="IPR008333">
    <property type="entry name" value="Cbr1-like_FAD-bd_dom"/>
</dbReference>
<evidence type="ECO:0000259" key="10">
    <source>
        <dbReference type="PROSITE" id="PS51085"/>
    </source>
</evidence>
<keyword evidence="5" id="KW-0274">FAD</keyword>
<evidence type="ECO:0000256" key="3">
    <source>
        <dbReference type="ARBA" id="ARBA00022714"/>
    </source>
</evidence>
<dbReference type="PROSITE" id="PS51384">
    <property type="entry name" value="FAD_FR"/>
    <property type="match status" value="1"/>
</dbReference>
<comment type="cofactor">
    <cofactor evidence="1">
        <name>FAD</name>
        <dbReference type="ChEBI" id="CHEBI:57692"/>
    </cofactor>
</comment>
<dbReference type="GO" id="GO:0051537">
    <property type="term" value="F:2 iron, 2 sulfur cluster binding"/>
    <property type="evidence" value="ECO:0007669"/>
    <property type="project" value="UniProtKB-KW"/>
</dbReference>
<dbReference type="InterPro" id="IPR017938">
    <property type="entry name" value="Riboflavin_synthase-like_b-brl"/>
</dbReference>
<dbReference type="InterPro" id="IPR001433">
    <property type="entry name" value="OxRdtase_FAD/NAD-bd"/>
</dbReference>
<dbReference type="RefSeq" id="WP_090057935.1">
    <property type="nucleotide sequence ID" value="NZ_FORH01000001.1"/>
</dbReference>
<feature type="domain" description="FAD-binding FR-type" evidence="11">
    <location>
        <begin position="19"/>
        <end position="120"/>
    </location>
</feature>
<sequence>MTALNPHAFPKRAVPVPAIQEIALEVIEIRRETADIVSFTFGTDGDFRHLPGQAVALNLPMQDGVATRMFTIASAGLTPGSFTVTMKAAASGHATQWAHAALTPGTRLSARGPFGHFSLAFHPGEPLLLIGGGSGFTPMMSMLRWLHGRGEHVDVVVAQFAHASEDLLFADELTQIDREMPHLHRVDCVSTVPEGSAWSGYRGRVSRALLRSMVPDLARRRVFCCGPEGFMAEVGKIHRAEGGDPARFLTESFGPTKAPAPAEPTEPVAPGTGHKISYRGKSFDAIAGQPLTAVAARAGLRIPTGCGEGQCGTCRLRLTEGQVEMHHQGGLSARDEAAGYILACCSTAKSDLSLEDPA</sequence>
<dbReference type="PANTHER" id="PTHR47354">
    <property type="entry name" value="NADH OXIDOREDUCTASE HCR"/>
    <property type="match status" value="1"/>
</dbReference>
<name>A0A1I3L302_9RHOB</name>
<dbReference type="EMBL" id="FORH01000001">
    <property type="protein sequence ID" value="SFI79097.1"/>
    <property type="molecule type" value="Genomic_DNA"/>
</dbReference>
<dbReference type="PROSITE" id="PS00197">
    <property type="entry name" value="2FE2S_FER_1"/>
    <property type="match status" value="1"/>
</dbReference>
<dbReference type="PROSITE" id="PS51085">
    <property type="entry name" value="2FE2S_FER_2"/>
    <property type="match status" value="1"/>
</dbReference>
<proteinExistence type="inferred from homology"/>
<dbReference type="GO" id="GO:0046872">
    <property type="term" value="F:metal ion binding"/>
    <property type="evidence" value="ECO:0007669"/>
    <property type="project" value="UniProtKB-KW"/>
</dbReference>
<dbReference type="Proteomes" id="UP000199630">
    <property type="component" value="Unassembled WGS sequence"/>
</dbReference>
<dbReference type="InterPro" id="IPR050415">
    <property type="entry name" value="MRET"/>
</dbReference>
<dbReference type="InterPro" id="IPR039261">
    <property type="entry name" value="FNR_nucleotide-bd"/>
</dbReference>
<gene>
    <name evidence="12" type="ORF">SAMN04487991_0879</name>
</gene>
<dbReference type="InterPro" id="IPR001041">
    <property type="entry name" value="2Fe-2S_ferredoxin-type"/>
</dbReference>
<dbReference type="InterPro" id="IPR017927">
    <property type="entry name" value="FAD-bd_FR_type"/>
</dbReference>
<dbReference type="OrthoDB" id="9796486at2"/>
<evidence type="ECO:0000256" key="6">
    <source>
        <dbReference type="ARBA" id="ARBA00023002"/>
    </source>
</evidence>
<dbReference type="Gene3D" id="3.10.20.30">
    <property type="match status" value="1"/>
</dbReference>
<dbReference type="Gene3D" id="3.40.50.80">
    <property type="entry name" value="Nucleotide-binding domain of ferredoxin-NADP reductase (FNR) module"/>
    <property type="match status" value="1"/>
</dbReference>
<dbReference type="Pfam" id="PF00970">
    <property type="entry name" value="FAD_binding_6"/>
    <property type="match status" value="1"/>
</dbReference>
<accession>A0A1I3L302</accession>
<evidence type="ECO:0000256" key="7">
    <source>
        <dbReference type="ARBA" id="ARBA00023004"/>
    </source>
</evidence>
<dbReference type="InterPro" id="IPR012675">
    <property type="entry name" value="Beta-grasp_dom_sf"/>
</dbReference>
<dbReference type="SUPFAM" id="SSF52343">
    <property type="entry name" value="Ferredoxin reductase-like, C-terminal NADP-linked domain"/>
    <property type="match status" value="1"/>
</dbReference>
<evidence type="ECO:0000259" key="11">
    <source>
        <dbReference type="PROSITE" id="PS51384"/>
    </source>
</evidence>
<protein>
    <submittedName>
        <fullName evidence="12">Ferredoxin-NADP reductase</fullName>
    </submittedName>
</protein>
<dbReference type="InterPro" id="IPR006058">
    <property type="entry name" value="2Fe2S_fd_BS"/>
</dbReference>
<evidence type="ECO:0000256" key="9">
    <source>
        <dbReference type="ARBA" id="ARBA00061434"/>
    </source>
</evidence>
<dbReference type="InterPro" id="IPR036010">
    <property type="entry name" value="2Fe-2S_ferredoxin-like_sf"/>
</dbReference>
<keyword evidence="8" id="KW-0411">Iron-sulfur</keyword>
<evidence type="ECO:0000256" key="5">
    <source>
        <dbReference type="ARBA" id="ARBA00022827"/>
    </source>
</evidence>
<evidence type="ECO:0000256" key="2">
    <source>
        <dbReference type="ARBA" id="ARBA00022630"/>
    </source>
</evidence>
<dbReference type="PRINTS" id="PR00406">
    <property type="entry name" value="CYTB5RDTASE"/>
</dbReference>
<keyword evidence="13" id="KW-1185">Reference proteome</keyword>